<name>A0A803MEZ5_CHEQI</name>
<dbReference type="InterPro" id="IPR032675">
    <property type="entry name" value="LRR_dom_sf"/>
</dbReference>
<dbReference type="AlphaFoldDB" id="A0A803MEZ5"/>
<organism evidence="2 3">
    <name type="scientific">Chenopodium quinoa</name>
    <name type="common">Quinoa</name>
    <dbReference type="NCBI Taxonomy" id="63459"/>
    <lineage>
        <taxon>Eukaryota</taxon>
        <taxon>Viridiplantae</taxon>
        <taxon>Streptophyta</taxon>
        <taxon>Embryophyta</taxon>
        <taxon>Tracheophyta</taxon>
        <taxon>Spermatophyta</taxon>
        <taxon>Magnoliopsida</taxon>
        <taxon>eudicotyledons</taxon>
        <taxon>Gunneridae</taxon>
        <taxon>Pentapetalae</taxon>
        <taxon>Caryophyllales</taxon>
        <taxon>Chenopodiaceae</taxon>
        <taxon>Chenopodioideae</taxon>
        <taxon>Atripliceae</taxon>
        <taxon>Chenopodium</taxon>
    </lineage>
</organism>
<reference evidence="2" key="2">
    <citation type="submission" date="2021-03" db="UniProtKB">
        <authorList>
            <consortium name="EnsemblPlants"/>
        </authorList>
    </citation>
    <scope>IDENTIFICATION</scope>
</reference>
<dbReference type="PANTHER" id="PTHR31900">
    <property type="entry name" value="F-BOX/RNI SUPERFAMILY PROTEIN-RELATED"/>
    <property type="match status" value="1"/>
</dbReference>
<evidence type="ECO:0000313" key="3">
    <source>
        <dbReference type="Proteomes" id="UP000596660"/>
    </source>
</evidence>
<dbReference type="InterPro" id="IPR001810">
    <property type="entry name" value="F-box_dom"/>
</dbReference>
<dbReference type="Gramene" id="AUR62028038-RA">
    <property type="protein sequence ID" value="AUR62028038-RA:cds"/>
    <property type="gene ID" value="AUR62028038"/>
</dbReference>
<proteinExistence type="predicted"/>
<dbReference type="SMART" id="SM00579">
    <property type="entry name" value="FBD"/>
    <property type="match status" value="1"/>
</dbReference>
<dbReference type="PANTHER" id="PTHR31900:SF31">
    <property type="entry name" value="F-BOX_LRR-REPEAT PROTEIN 13-LIKE"/>
    <property type="match status" value="1"/>
</dbReference>
<protein>
    <recommendedName>
        <fullName evidence="1">F-box domain-containing protein</fullName>
    </recommendedName>
</protein>
<dbReference type="PROSITE" id="PS50181">
    <property type="entry name" value="FBOX"/>
    <property type="match status" value="1"/>
</dbReference>
<dbReference type="InterPro" id="IPR036047">
    <property type="entry name" value="F-box-like_dom_sf"/>
</dbReference>
<dbReference type="SUPFAM" id="SSF81383">
    <property type="entry name" value="F-box domain"/>
    <property type="match status" value="1"/>
</dbReference>
<sequence length="570" mass="64699">MEKLRMGDCKIMKYYSRKRPKRSIEEEEDRLSSLPDAILTDILSRLSIDTAAKTSVLSHHWRRLWTGVTRVDLYVCNQSDSTAKISYILRQLTCRKLRHFGLTLEDLEEGSNPSAICVSELESWFHQVFSRNVENISVNAEYDVPLLLPAFLFNSQSLVTLSILGVLKLPKIKDLCVNLPNLNKLTLDELDNFPLCLENLIKSCSLLEHLDLVFDLDLSSHVVNIIASNLKSLSISNLSMLNNTRKTRVYIDAPKLAKLKIQDWSSIYYFLQNPSILVKACIQLENDGGYDGLELDGEQDYGALSGPRKEYICQMTKFFGGLSSVSKLELKLESWTNILRYFNCLNLPIFSNLTWLQTNCFKDLLISLNYFPNLEHLEVDLWLLDDKMEQRRWCAPDFIPDCLVSKLETIHISTVGIDDDLRLLAYILSNAIVLKKLLVDFSTVDGAYVENERDKAYAVWKECQLCRSLLNLPRSSSTCEVVVSGRLVAASGNAVQGEFLTCQMYLGRSVTASGNALSNGYHAKYKWVDRLDACNFLYHKCQLSSTGLTAVMDTHEAMTHVQQLSSGNMR</sequence>
<dbReference type="Proteomes" id="UP000596660">
    <property type="component" value="Unplaced"/>
</dbReference>
<dbReference type="Gene3D" id="3.80.10.10">
    <property type="entry name" value="Ribonuclease Inhibitor"/>
    <property type="match status" value="1"/>
</dbReference>
<accession>A0A803MEZ5</accession>
<dbReference type="OMA" id="MDTHEAM"/>
<reference evidence="2" key="1">
    <citation type="journal article" date="2017" name="Nature">
        <title>The genome of Chenopodium quinoa.</title>
        <authorList>
            <person name="Jarvis D.E."/>
            <person name="Ho Y.S."/>
            <person name="Lightfoot D.J."/>
            <person name="Schmoeckel S.M."/>
            <person name="Li B."/>
            <person name="Borm T.J.A."/>
            <person name="Ohyanagi H."/>
            <person name="Mineta K."/>
            <person name="Michell C.T."/>
            <person name="Saber N."/>
            <person name="Kharbatia N.M."/>
            <person name="Rupper R.R."/>
            <person name="Sharp A.R."/>
            <person name="Dally N."/>
            <person name="Boughton B.A."/>
            <person name="Woo Y.H."/>
            <person name="Gao G."/>
            <person name="Schijlen E.G.W.M."/>
            <person name="Guo X."/>
            <person name="Momin A.A."/>
            <person name="Negrao S."/>
            <person name="Al-Babili S."/>
            <person name="Gehring C."/>
            <person name="Roessner U."/>
            <person name="Jung C."/>
            <person name="Murphy K."/>
            <person name="Arold S.T."/>
            <person name="Gojobori T."/>
            <person name="van der Linden C.G."/>
            <person name="van Loo E.N."/>
            <person name="Jellen E.N."/>
            <person name="Maughan P.J."/>
            <person name="Tester M."/>
        </authorList>
    </citation>
    <scope>NUCLEOTIDE SEQUENCE [LARGE SCALE GENOMIC DNA]</scope>
    <source>
        <strain evidence="2">cv. PI 614886</strain>
    </source>
</reference>
<evidence type="ECO:0000259" key="1">
    <source>
        <dbReference type="PROSITE" id="PS50181"/>
    </source>
</evidence>
<dbReference type="InterPro" id="IPR055411">
    <property type="entry name" value="LRR_FXL15/At3g58940/PEG3-like"/>
</dbReference>
<feature type="domain" description="F-box" evidence="1">
    <location>
        <begin position="28"/>
        <end position="64"/>
    </location>
</feature>
<evidence type="ECO:0000313" key="2">
    <source>
        <dbReference type="EnsemblPlants" id="AUR62028038-RA:cds"/>
    </source>
</evidence>
<dbReference type="Pfam" id="PF24758">
    <property type="entry name" value="LRR_At5g56370"/>
    <property type="match status" value="1"/>
</dbReference>
<dbReference type="Pfam" id="PF08387">
    <property type="entry name" value="FBD"/>
    <property type="match status" value="1"/>
</dbReference>
<dbReference type="Pfam" id="PF00646">
    <property type="entry name" value="F-box"/>
    <property type="match status" value="1"/>
</dbReference>
<dbReference type="EnsemblPlants" id="AUR62028038-RA">
    <property type="protein sequence ID" value="AUR62028038-RA:cds"/>
    <property type="gene ID" value="AUR62028038"/>
</dbReference>
<keyword evidence="3" id="KW-1185">Reference proteome</keyword>
<dbReference type="InterPro" id="IPR006566">
    <property type="entry name" value="FBD"/>
</dbReference>
<dbReference type="InterPro" id="IPR050232">
    <property type="entry name" value="FBL13/AtMIF1-like"/>
</dbReference>